<dbReference type="Pfam" id="PF03050">
    <property type="entry name" value="DDE_Tnp_IS66"/>
    <property type="match status" value="1"/>
</dbReference>
<dbReference type="PANTHER" id="PTHR33678">
    <property type="entry name" value="BLL1576 PROTEIN"/>
    <property type="match status" value="1"/>
</dbReference>
<feature type="region of interest" description="Disordered" evidence="2">
    <location>
        <begin position="81"/>
        <end position="125"/>
    </location>
</feature>
<dbReference type="EMBL" id="CP017759">
    <property type="protein sequence ID" value="AQV99372.1"/>
    <property type="molecule type" value="Genomic_DNA"/>
</dbReference>
<feature type="coiled-coil region" evidence="1">
    <location>
        <begin position="27"/>
        <end position="61"/>
    </location>
</feature>
<dbReference type="Proteomes" id="UP000189627">
    <property type="component" value="Plasmid pENH92"/>
</dbReference>
<evidence type="ECO:0000256" key="1">
    <source>
        <dbReference type="SAM" id="Coils"/>
    </source>
</evidence>
<evidence type="ECO:0000313" key="8">
    <source>
        <dbReference type="Proteomes" id="UP000189627"/>
    </source>
</evidence>
<proteinExistence type="predicted"/>
<dbReference type="Pfam" id="PF13005">
    <property type="entry name" value="zf-IS66"/>
    <property type="match status" value="1"/>
</dbReference>
<evidence type="ECO:0000256" key="2">
    <source>
        <dbReference type="SAM" id="MobiDB-lite"/>
    </source>
</evidence>
<feature type="domain" description="Transposase IS66 zinc-finger binding" evidence="4">
    <location>
        <begin position="135"/>
        <end position="177"/>
    </location>
</feature>
<dbReference type="NCBIfam" id="NF033517">
    <property type="entry name" value="transpos_IS66"/>
    <property type="match status" value="1"/>
</dbReference>
<feature type="domain" description="Transposase IS66 C-terminal" evidence="6">
    <location>
        <begin position="493"/>
        <end position="530"/>
    </location>
</feature>
<gene>
    <name evidence="7" type="ORF">BJN34_36465</name>
</gene>
<protein>
    <submittedName>
        <fullName evidence="7">Transposase</fullName>
    </submittedName>
</protein>
<evidence type="ECO:0000259" key="4">
    <source>
        <dbReference type="Pfam" id="PF13005"/>
    </source>
</evidence>
<dbReference type="AlphaFoldDB" id="A0A1U9V352"/>
<dbReference type="InterPro" id="IPR052344">
    <property type="entry name" value="Transposase-related"/>
</dbReference>
<keyword evidence="1" id="KW-0175">Coiled coil</keyword>
<geneLocation type="plasmid" evidence="8">
    <name>penh92</name>
</geneLocation>
<evidence type="ECO:0000313" key="7">
    <source>
        <dbReference type="EMBL" id="AQV99372.1"/>
    </source>
</evidence>
<dbReference type="InterPro" id="IPR004291">
    <property type="entry name" value="Transposase_IS66_central"/>
</dbReference>
<sequence>MGGGCTIVFSMNEHDLSQLPPAAQAYIRELEARAAANAQHIAELNERIRLLEEQFRLAQSKRFAPSSEKLKDRVFDEAEQMAAAEPADDEDDALALPDTGLPEPDKPAGRKRGRKPLPAELPRQRIEYDLPEDQKICSCCQGAMHRMGEEVSEQLHIEVKVSVLQHVRFKYACRHCERNAERTPVLTAPMPAQPLPGSNASPAMLATVTTGKYVDGTPLYRMEDALGRAGIEVGRGTLANWIIRPAQLHYSRLYEALRRTLLSQPFIHGDETTVQVLKEEGKTPQSKSYMWVYRSAEDSEQPVVLFDYQPGRAQEYPQAFLAGYEGMLMTDGYSAWRTINGVTHFGCLAHARRAFVDALKGQKKPGGRAQQALEYFKALYQVETLAKTDLPEGETRIDYTYRLRQQHSVPLLEAFKAWLDEQAPQVLPESLLGKAIAYTRNQWEYLSRYVTDGQAAVDNNIIERDIRPFCTGRKSWMFSDTVAGAKASAMVYSLMLTCRACGVEPYAYLLHVLTELPQRAPDADVTDLLPFNFAKRQSAAAPAA</sequence>
<dbReference type="PANTHER" id="PTHR33678:SF1">
    <property type="entry name" value="BLL1576 PROTEIN"/>
    <property type="match status" value="1"/>
</dbReference>
<feature type="domain" description="Transposase IS66 central" evidence="3">
    <location>
        <begin position="198"/>
        <end position="486"/>
    </location>
</feature>
<dbReference type="InterPro" id="IPR039552">
    <property type="entry name" value="IS66_C"/>
</dbReference>
<dbReference type="Pfam" id="PF13817">
    <property type="entry name" value="DDE_Tnp_IS66_C"/>
    <property type="match status" value="1"/>
</dbReference>
<dbReference type="InterPro" id="IPR024463">
    <property type="entry name" value="Transposase_TnpC_homeodom"/>
</dbReference>
<evidence type="ECO:0000259" key="3">
    <source>
        <dbReference type="Pfam" id="PF03050"/>
    </source>
</evidence>
<feature type="domain" description="Transposase TnpC homeodomain" evidence="5">
    <location>
        <begin position="51"/>
        <end position="126"/>
    </location>
</feature>
<dbReference type="KEGG" id="cuh:BJN34_36465"/>
<dbReference type="Pfam" id="PF13007">
    <property type="entry name" value="LZ_Tnp_IS66"/>
    <property type="match status" value="1"/>
</dbReference>
<organism evidence="7 8">
    <name type="scientific">Cupriavidus necator</name>
    <name type="common">Alcaligenes eutrophus</name>
    <name type="synonym">Ralstonia eutropha</name>
    <dbReference type="NCBI Taxonomy" id="106590"/>
    <lineage>
        <taxon>Bacteria</taxon>
        <taxon>Pseudomonadati</taxon>
        <taxon>Pseudomonadota</taxon>
        <taxon>Betaproteobacteria</taxon>
        <taxon>Burkholderiales</taxon>
        <taxon>Burkholderiaceae</taxon>
        <taxon>Cupriavidus</taxon>
    </lineage>
</organism>
<reference evidence="8" key="1">
    <citation type="submission" date="2017-02" db="EMBL/GenBank/DDBJ databases">
        <title>Complete genome sequence of Cupriavidus necator strain NH9, a 3-chlorobenzoate degrader.</title>
        <authorList>
            <person name="Moriuchi R."/>
            <person name="Dohra H."/>
            <person name="Ogawa N."/>
        </authorList>
    </citation>
    <scope>NUCLEOTIDE SEQUENCE [LARGE SCALE GENOMIC DNA]</scope>
    <source>
        <strain evidence="8">NH9</strain>
        <plasmid evidence="8">penh92</plasmid>
    </source>
</reference>
<evidence type="ECO:0000259" key="5">
    <source>
        <dbReference type="Pfam" id="PF13007"/>
    </source>
</evidence>
<evidence type="ECO:0000259" key="6">
    <source>
        <dbReference type="Pfam" id="PF13817"/>
    </source>
</evidence>
<name>A0A1U9V352_CUPNE</name>
<accession>A0A1U9V352</accession>
<dbReference type="InterPro" id="IPR024474">
    <property type="entry name" value="Znf_dom_IS66"/>
</dbReference>
<keyword evidence="7" id="KW-0614">Plasmid</keyword>